<organism evidence="1">
    <name type="scientific">Hemiselmis tepida</name>
    <dbReference type="NCBI Taxonomy" id="464990"/>
    <lineage>
        <taxon>Eukaryota</taxon>
        <taxon>Cryptophyceae</taxon>
        <taxon>Cryptomonadales</taxon>
        <taxon>Hemiselmidaceae</taxon>
        <taxon>Hemiselmis</taxon>
    </lineage>
</organism>
<dbReference type="AlphaFoldDB" id="A0A7S0VE34"/>
<accession>A0A7S0VE34</accession>
<proteinExistence type="predicted"/>
<name>A0A7S0VE34_9CRYP</name>
<gene>
    <name evidence="1" type="ORF">HTEP1355_LOCUS4838</name>
</gene>
<dbReference type="EMBL" id="HBFN01008375">
    <property type="protein sequence ID" value="CAD8787332.1"/>
    <property type="molecule type" value="Transcribed_RNA"/>
</dbReference>
<reference evidence="1" key="1">
    <citation type="submission" date="2021-01" db="EMBL/GenBank/DDBJ databases">
        <authorList>
            <person name="Corre E."/>
            <person name="Pelletier E."/>
            <person name="Niang G."/>
            <person name="Scheremetjew M."/>
            <person name="Finn R."/>
            <person name="Kale V."/>
            <person name="Holt S."/>
            <person name="Cochrane G."/>
            <person name="Meng A."/>
            <person name="Brown T."/>
            <person name="Cohen L."/>
        </authorList>
    </citation>
    <scope>NUCLEOTIDE SEQUENCE</scope>
    <source>
        <strain evidence="1">CCMP443</strain>
    </source>
</reference>
<evidence type="ECO:0000313" key="1">
    <source>
        <dbReference type="EMBL" id="CAD8787332.1"/>
    </source>
</evidence>
<protein>
    <submittedName>
        <fullName evidence="1">Uncharacterized protein</fullName>
    </submittedName>
</protein>
<sequence length="146" mass="16267">MGIFSPDPAFHRNGESFTIHWQGKGKFAIPAPATASAPPPSFAQNLGSQEWQEIMRQIDNTFEEPPSGCCSWDIPNEVIGRSMRDSLNTQFNPKGVAFSIDHFWSPSSWKVHSIILFRKIPPPAPLPVHPGIQLNSMHVPEAQLVR</sequence>